<keyword evidence="14" id="KW-1133">Transmembrane helix</keyword>
<proteinExistence type="inferred from homology"/>
<dbReference type="STRING" id="1058.SAMN05421783_11184"/>
<dbReference type="GO" id="GO:0006646">
    <property type="term" value="P:phosphatidylethanolamine biosynthetic process"/>
    <property type="evidence" value="ECO:0007669"/>
    <property type="project" value="UniProtKB-UniRule"/>
</dbReference>
<comment type="pathway">
    <text evidence="1">Lipid metabolism.</text>
</comment>
<keyword evidence="9 12" id="KW-0456">Lyase</keyword>
<comment type="cofactor">
    <cofactor evidence="12">
        <name>pyruvate</name>
        <dbReference type="ChEBI" id="CHEBI:15361"/>
    </cofactor>
    <text evidence="12">Binds 1 pyruvoyl group covalently per subunit.</text>
</comment>
<dbReference type="HAMAP" id="MF_00662">
    <property type="entry name" value="PS_decarb_PSD_B_type1"/>
    <property type="match status" value="1"/>
</dbReference>
<feature type="chain" id="PRO_5023289946" description="Phosphatidylserine decarboxylase beta chain" evidence="12">
    <location>
        <begin position="1"/>
        <end position="261"/>
    </location>
</feature>
<gene>
    <name evidence="12" type="primary">psd</name>
    <name evidence="15" type="ORF">SAMN05421783_11184</name>
</gene>
<dbReference type="PANTHER" id="PTHR10067:SF6">
    <property type="entry name" value="PHOSPHATIDYLSERINE DECARBOXYLASE PROENZYME, MITOCHONDRIAL"/>
    <property type="match status" value="1"/>
</dbReference>
<dbReference type="InterPro" id="IPR033177">
    <property type="entry name" value="PSD-B"/>
</dbReference>
<comment type="subunit">
    <text evidence="12">Heterodimer of a large membrane-associated beta subunit and a small pyruvoyl-containing alpha subunit.</text>
</comment>
<protein>
    <recommendedName>
        <fullName evidence="12">Phosphatidylserine decarboxylase proenzyme</fullName>
        <ecNumber evidence="12">4.1.1.65</ecNumber>
    </recommendedName>
    <component>
        <recommendedName>
            <fullName evidence="12">Phosphatidylserine decarboxylase alpha chain</fullName>
        </recommendedName>
    </component>
    <component>
        <recommendedName>
            <fullName evidence="12">Phosphatidylserine decarboxylase beta chain</fullName>
        </recommendedName>
    </component>
</protein>
<dbReference type="GO" id="GO:0004609">
    <property type="term" value="F:phosphatidylserine decarboxylase activity"/>
    <property type="evidence" value="ECO:0007669"/>
    <property type="project" value="UniProtKB-UniRule"/>
</dbReference>
<dbReference type="RefSeq" id="WP_093032587.1">
    <property type="nucleotide sequence ID" value="NZ_FNNZ01000011.1"/>
</dbReference>
<keyword evidence="6 12" id="KW-0472">Membrane</keyword>
<evidence type="ECO:0000313" key="15">
    <source>
        <dbReference type="EMBL" id="SDW95416.1"/>
    </source>
</evidence>
<keyword evidence="2 12" id="KW-1003">Cell membrane</keyword>
<keyword evidence="10 12" id="KW-1208">Phospholipid metabolism</keyword>
<dbReference type="UniPathway" id="UPA00558">
    <property type="reaction ID" value="UER00616"/>
</dbReference>
<accession>A0A1H2XRJ3</accession>
<evidence type="ECO:0000256" key="13">
    <source>
        <dbReference type="SAM" id="MobiDB-lite"/>
    </source>
</evidence>
<evidence type="ECO:0000256" key="8">
    <source>
        <dbReference type="ARBA" id="ARBA00023209"/>
    </source>
</evidence>
<comment type="catalytic activity">
    <reaction evidence="12">
        <text>a 1,2-diacyl-sn-glycero-3-phospho-L-serine + H(+) = a 1,2-diacyl-sn-glycero-3-phosphoethanolamine + CO2</text>
        <dbReference type="Rhea" id="RHEA:20828"/>
        <dbReference type="ChEBI" id="CHEBI:15378"/>
        <dbReference type="ChEBI" id="CHEBI:16526"/>
        <dbReference type="ChEBI" id="CHEBI:57262"/>
        <dbReference type="ChEBI" id="CHEBI:64612"/>
        <dbReference type="EC" id="4.1.1.65"/>
    </reaction>
</comment>
<keyword evidence="16" id="KW-1185">Reference proteome</keyword>
<comment type="PTM">
    <text evidence="12">Is synthesized initially as an inactive proenzyme. Formation of the active enzyme involves a self-maturation process in which the active site pyruvoyl group is generated from an internal serine residue via an autocatalytic post-translational modification. Two non-identical subunits are generated from the proenzyme in this reaction, and the pyruvate is formed at the N-terminus of the alpha chain, which is derived from the carboxyl end of the proenzyme. The autoendoproteolytic cleavage occurs by a canonical serine protease mechanism, in which the side chain hydroxyl group of the serine supplies its oxygen atom to form the C-terminus of the beta chain, while the remainder of the serine residue undergoes an oxidative deamination to produce ammonia and the pyruvoyl prosthetic group on the alpha chain. During this reaction, the Ser that is part of the protease active site of the proenzyme becomes the pyruvoyl prosthetic group, which constitutes an essential element of the active site of the mature decarboxylase.</text>
</comment>
<evidence type="ECO:0000256" key="11">
    <source>
        <dbReference type="ARBA" id="ARBA00023317"/>
    </source>
</evidence>
<dbReference type="Pfam" id="PF02666">
    <property type="entry name" value="PS_Dcarbxylase"/>
    <property type="match status" value="1"/>
</dbReference>
<keyword evidence="4 12" id="KW-0210">Decarboxylase</keyword>
<dbReference type="PANTHER" id="PTHR10067">
    <property type="entry name" value="PHOSPHATIDYLSERINE DECARBOXYLASE"/>
    <property type="match status" value="1"/>
</dbReference>
<feature type="site" description="Cleavage (non-hydrolytic); by autocatalysis" evidence="12">
    <location>
        <begin position="261"/>
        <end position="262"/>
    </location>
</feature>
<reference evidence="16" key="1">
    <citation type="submission" date="2016-10" db="EMBL/GenBank/DDBJ databases">
        <authorList>
            <person name="Varghese N."/>
            <person name="Submissions S."/>
        </authorList>
    </citation>
    <scope>NUCLEOTIDE SEQUENCE [LARGE SCALE GENOMIC DNA]</scope>
    <source>
        <strain evidence="16">DSM 217</strain>
    </source>
</reference>
<feature type="modified residue" description="Pyruvic acid (Ser); by autocatalysis" evidence="12">
    <location>
        <position position="262"/>
    </location>
</feature>
<feature type="active site" description="Charge relay system; for autoendoproteolytic cleavage activity" evidence="12">
    <location>
        <position position="154"/>
    </location>
</feature>
<evidence type="ECO:0000313" key="16">
    <source>
        <dbReference type="Proteomes" id="UP000198816"/>
    </source>
</evidence>
<keyword evidence="5 12" id="KW-0443">Lipid metabolism</keyword>
<dbReference type="GO" id="GO:0005886">
    <property type="term" value="C:plasma membrane"/>
    <property type="evidence" value="ECO:0007669"/>
    <property type="project" value="UniProtKB-SubCell"/>
</dbReference>
<comment type="similarity">
    <text evidence="12">Belongs to the phosphatidylserine decarboxylase family. PSD-B subfamily. Prokaryotic type I sub-subfamily.</text>
</comment>
<organism evidence="15 16">
    <name type="scientific">Thiocapsa roseopersicina</name>
    <dbReference type="NCBI Taxonomy" id="1058"/>
    <lineage>
        <taxon>Bacteria</taxon>
        <taxon>Pseudomonadati</taxon>
        <taxon>Pseudomonadota</taxon>
        <taxon>Gammaproteobacteria</taxon>
        <taxon>Chromatiales</taxon>
        <taxon>Chromatiaceae</taxon>
        <taxon>Thiocapsa</taxon>
    </lineage>
</organism>
<evidence type="ECO:0000256" key="2">
    <source>
        <dbReference type="ARBA" id="ARBA00022475"/>
    </source>
</evidence>
<comment type="pathway">
    <text evidence="12">Phospholipid metabolism; phosphatidylethanolamine biosynthesis; phosphatidylethanolamine from CDP-diacylglycerol: step 2/2.</text>
</comment>
<dbReference type="InterPro" id="IPR003817">
    <property type="entry name" value="PS_Dcarbxylase"/>
</dbReference>
<dbReference type="EMBL" id="FNNZ01000011">
    <property type="protein sequence ID" value="SDW95416.1"/>
    <property type="molecule type" value="Genomic_DNA"/>
</dbReference>
<evidence type="ECO:0000256" key="7">
    <source>
        <dbReference type="ARBA" id="ARBA00023145"/>
    </source>
</evidence>
<dbReference type="EC" id="4.1.1.65" evidence="12"/>
<evidence type="ECO:0000256" key="1">
    <source>
        <dbReference type="ARBA" id="ARBA00005189"/>
    </source>
</evidence>
<evidence type="ECO:0000256" key="4">
    <source>
        <dbReference type="ARBA" id="ARBA00022793"/>
    </source>
</evidence>
<evidence type="ECO:0000256" key="14">
    <source>
        <dbReference type="SAM" id="Phobius"/>
    </source>
</evidence>
<dbReference type="NCBIfam" id="TIGR00163">
    <property type="entry name" value="PS_decarb"/>
    <property type="match status" value="1"/>
</dbReference>
<dbReference type="OrthoDB" id="9802030at2"/>
<feature type="transmembrane region" description="Helical" evidence="14">
    <location>
        <begin position="200"/>
        <end position="222"/>
    </location>
</feature>
<comment type="function">
    <text evidence="12">Catalyzes the formation of phosphatidylethanolamine (PtdEtn) from phosphatidylserine (PtdSer).</text>
</comment>
<evidence type="ECO:0000256" key="6">
    <source>
        <dbReference type="ARBA" id="ARBA00023136"/>
    </source>
</evidence>
<evidence type="ECO:0000256" key="5">
    <source>
        <dbReference type="ARBA" id="ARBA00023098"/>
    </source>
</evidence>
<feature type="active site" description="Charge relay system; for autoendoproteolytic cleavage activity" evidence="12">
    <location>
        <position position="262"/>
    </location>
</feature>
<evidence type="ECO:0000256" key="9">
    <source>
        <dbReference type="ARBA" id="ARBA00023239"/>
    </source>
</evidence>
<evidence type="ECO:0000256" key="10">
    <source>
        <dbReference type="ARBA" id="ARBA00023264"/>
    </source>
</evidence>
<keyword evidence="8 12" id="KW-0594">Phospholipid biosynthesis</keyword>
<feature type="chain" id="PRO_5023289945" description="Phosphatidylserine decarboxylase alpha chain" evidence="12">
    <location>
        <begin position="262"/>
        <end position="303"/>
    </location>
</feature>
<name>A0A1H2XRJ3_THIRO</name>
<feature type="region of interest" description="Disordered" evidence="13">
    <location>
        <begin position="227"/>
        <end position="247"/>
    </location>
</feature>
<dbReference type="Proteomes" id="UP000198816">
    <property type="component" value="Unassembled WGS sequence"/>
</dbReference>
<dbReference type="AlphaFoldDB" id="A0A1H2XRJ3"/>
<evidence type="ECO:0000256" key="3">
    <source>
        <dbReference type="ARBA" id="ARBA00022516"/>
    </source>
</evidence>
<comment type="subcellular location">
    <subcellularLocation>
        <location evidence="12">Cell membrane</location>
        <topology evidence="12">Peripheral membrane protein</topology>
    </subcellularLocation>
</comment>
<dbReference type="InterPro" id="IPR033178">
    <property type="entry name" value="PSD_type1_pro"/>
</dbReference>
<feature type="active site" description="Charge relay system; for autoendoproteolytic cleavage activity" evidence="12">
    <location>
        <position position="97"/>
    </location>
</feature>
<keyword evidence="11 12" id="KW-0670">Pyruvate</keyword>
<evidence type="ECO:0000256" key="12">
    <source>
        <dbReference type="HAMAP-Rule" id="MF_00662"/>
    </source>
</evidence>
<keyword evidence="3 12" id="KW-0444">Lipid biosynthesis</keyword>
<feature type="active site" description="Schiff-base intermediate with substrate; via pyruvic acid; for decarboxylase activity" evidence="12">
    <location>
        <position position="262"/>
    </location>
</feature>
<keyword evidence="7 12" id="KW-0865">Zymogen</keyword>
<keyword evidence="14" id="KW-0812">Transmembrane</keyword>
<sequence>MTEPVRGVGARLFVALQHVLPQHLLSGLMYRLARVRWRPLKDLLIATFLRIYKIDMTEAAEPNAKAYVHFNAFFTRALKPDARPLDPDPLAVVSPVDGTISQSGRITAGRVIQAKGRDFTVEDLLGGDPERARAFNGGTFATIYLAPSDYHRIHMPLGGDLAWMQHIPGRLFSVNTVTADLVPRLFARNERVACRFETDVGAMAMVLVGAIFVGGIEVVWAGEVTPARERSRPSNAGTGQGTAGRSVRLERGAEMGRFNLGSTVILLFEPDRVQLDETLMPGRKVRLGQRLGRPAAASEHFET</sequence>